<evidence type="ECO:0000313" key="9">
    <source>
        <dbReference type="Proteomes" id="UP000295758"/>
    </source>
</evidence>
<reference evidence="5 9" key="3">
    <citation type="submission" date="2019-03" db="EMBL/GenBank/DDBJ databases">
        <title>Deep subsurface shale carbon reservoir microbial communities from Ohio and West Virginia, USA.</title>
        <authorList>
            <person name="Wrighton K."/>
        </authorList>
    </citation>
    <scope>NUCLEOTIDE SEQUENCE [LARGE SCALE GENOMIC DNA]</scope>
    <source>
        <strain evidence="5 9">UTICA-S4D12</strain>
    </source>
</reference>
<dbReference type="Pfam" id="PF01257">
    <property type="entry name" value="2Fe-2S_thioredx"/>
    <property type="match status" value="1"/>
</dbReference>
<dbReference type="Proteomes" id="UP000198945">
    <property type="component" value="Unassembled WGS sequence"/>
</dbReference>
<dbReference type="EMBL" id="FMYT01000006">
    <property type="protein sequence ID" value="SDC43796.1"/>
    <property type="molecule type" value="Genomic_DNA"/>
</dbReference>
<dbReference type="AlphaFoldDB" id="A0A1G6LMA0"/>
<dbReference type="InterPro" id="IPR036249">
    <property type="entry name" value="Thioredoxin-like_sf"/>
</dbReference>
<evidence type="ECO:0000313" key="4">
    <source>
        <dbReference type="EMBL" id="SET13746.1"/>
    </source>
</evidence>
<dbReference type="RefSeq" id="WP_073161037.1">
    <property type="nucleotide sequence ID" value="NZ_FMYT01000006.1"/>
</dbReference>
<dbReference type="Proteomes" id="UP000199519">
    <property type="component" value="Unassembled WGS sequence"/>
</dbReference>
<evidence type="ECO:0000313" key="1">
    <source>
        <dbReference type="EMBL" id="SDC43796.1"/>
    </source>
</evidence>
<evidence type="ECO:0000313" key="8">
    <source>
        <dbReference type="Proteomes" id="UP000199519"/>
    </source>
</evidence>
<evidence type="ECO:0000313" key="2">
    <source>
        <dbReference type="EMBL" id="SDF88588.1"/>
    </source>
</evidence>
<dbReference type="EMBL" id="FOHG01000029">
    <property type="protein sequence ID" value="SET13746.1"/>
    <property type="molecule type" value="Genomic_DNA"/>
</dbReference>
<evidence type="ECO:0000313" key="5">
    <source>
        <dbReference type="EMBL" id="TDS29141.1"/>
    </source>
</evidence>
<dbReference type="EMBL" id="FNEH01000026">
    <property type="protein sequence ID" value="SDJ06776.1"/>
    <property type="molecule type" value="Genomic_DNA"/>
</dbReference>
<dbReference type="OrthoDB" id="1956012at2"/>
<name>A0A1G6LMA0_9FIRM</name>
<evidence type="ECO:0000313" key="3">
    <source>
        <dbReference type="EMBL" id="SDJ06776.1"/>
    </source>
</evidence>
<organism evidence="1 10">
    <name type="scientific">Halanaerobium congolense</name>
    <dbReference type="NCBI Taxonomy" id="54121"/>
    <lineage>
        <taxon>Bacteria</taxon>
        <taxon>Bacillati</taxon>
        <taxon>Bacillota</taxon>
        <taxon>Clostridia</taxon>
        <taxon>Halanaerobiales</taxon>
        <taxon>Halanaerobiaceae</taxon>
        <taxon>Halanaerobium</taxon>
    </lineage>
</organism>
<evidence type="ECO:0000313" key="10">
    <source>
        <dbReference type="Proteomes" id="UP000324896"/>
    </source>
</evidence>
<reference evidence="6 8" key="1">
    <citation type="submission" date="2016-10" db="EMBL/GenBank/DDBJ databases">
        <authorList>
            <person name="Varghese N."/>
            <person name="Submissions S."/>
        </authorList>
    </citation>
    <scope>NUCLEOTIDE SEQUENCE [LARGE SCALE GENOMIC DNA]</scope>
    <source>
        <strain evidence="1 10">WG10</strain>
        <strain evidence="2 8">WG2</strain>
        <strain evidence="4 6">WG5</strain>
    </source>
</reference>
<dbReference type="EMBL" id="SOAA01000018">
    <property type="protein sequence ID" value="TDS29141.1"/>
    <property type="molecule type" value="Genomic_DNA"/>
</dbReference>
<accession>A0A1G6LMA0</accession>
<keyword evidence="8" id="KW-1185">Reference proteome</keyword>
<dbReference type="EMBL" id="FNBJ01000029">
    <property type="protein sequence ID" value="SDF88588.1"/>
    <property type="molecule type" value="Genomic_DNA"/>
</dbReference>
<evidence type="ECO:0000313" key="7">
    <source>
        <dbReference type="Proteomes" id="UP000198945"/>
    </source>
</evidence>
<dbReference type="SUPFAM" id="SSF52833">
    <property type="entry name" value="Thioredoxin-like"/>
    <property type="match status" value="1"/>
</dbReference>
<proteinExistence type="predicted"/>
<dbReference type="Proteomes" id="UP000198612">
    <property type="component" value="Unassembled WGS sequence"/>
</dbReference>
<reference evidence="3 7" key="2">
    <citation type="submission" date="2016-10" db="EMBL/GenBank/DDBJ databases">
        <authorList>
            <person name="de Groot N.N."/>
        </authorList>
    </citation>
    <scope>NUCLEOTIDE SEQUENCE [LARGE SCALE GENOMIC DNA]</scope>
    <source>
        <strain evidence="3 7">WG7</strain>
    </source>
</reference>
<evidence type="ECO:0000313" key="6">
    <source>
        <dbReference type="Proteomes" id="UP000198612"/>
    </source>
</evidence>
<dbReference type="STRING" id="54121.SAMN04515653_1263"/>
<dbReference type="Proteomes" id="UP000324896">
    <property type="component" value="Unassembled WGS sequence"/>
</dbReference>
<dbReference type="CDD" id="cd02980">
    <property type="entry name" value="TRX_Fd_family"/>
    <property type="match status" value="1"/>
</dbReference>
<dbReference type="Proteomes" id="UP000295758">
    <property type="component" value="Unassembled WGS sequence"/>
</dbReference>
<sequence>MVKVEICAGSHCSLVGALNILETLEELQTEYPGQIQIEKVECMDMCDDIKNAPVIRVNDDLITSAQTQMVISKVMERIK</sequence>
<gene>
    <name evidence="5" type="ORF">BY453_11826</name>
    <name evidence="1" type="ORF">SAMN04488597_10691</name>
    <name evidence="2" type="ORF">SAMN04488598_12932</name>
    <name evidence="4" type="ORF">SAMN04515652_12932</name>
    <name evidence="3" type="ORF">SAMN04515654_1263</name>
</gene>
<protein>
    <submittedName>
        <fullName evidence="1">Thioredoxin-like [2Fe-2S] ferredoxin</fullName>
    </submittedName>
    <submittedName>
        <fullName evidence="5">Thioredoxin-like protein</fullName>
    </submittedName>
</protein>
<dbReference type="Gene3D" id="3.40.30.10">
    <property type="entry name" value="Glutaredoxin"/>
    <property type="match status" value="1"/>
</dbReference>